<comment type="caution">
    <text evidence="4">The sequence shown here is derived from an EMBL/GenBank/DDBJ whole genome shotgun (WGS) entry which is preliminary data.</text>
</comment>
<feature type="repeat" description="RCC1" evidence="2">
    <location>
        <begin position="205"/>
        <end position="254"/>
    </location>
</feature>
<protein>
    <recommendedName>
        <fullName evidence="3">RCC1-like domain-containing protein</fullName>
    </recommendedName>
</protein>
<evidence type="ECO:0000313" key="5">
    <source>
        <dbReference type="Proteomes" id="UP000004810"/>
    </source>
</evidence>
<dbReference type="PROSITE" id="PS00626">
    <property type="entry name" value="RCC1_2"/>
    <property type="match status" value="1"/>
</dbReference>
<evidence type="ECO:0000256" key="1">
    <source>
        <dbReference type="ARBA" id="ARBA00022737"/>
    </source>
</evidence>
<dbReference type="SUPFAM" id="SSF50985">
    <property type="entry name" value="RCC1/BLIP-II"/>
    <property type="match status" value="1"/>
</dbReference>
<dbReference type="InterPro" id="IPR051210">
    <property type="entry name" value="Ub_ligase/GEF_domain"/>
</dbReference>
<name>J9EE40_WUCBA</name>
<organism evidence="4 5">
    <name type="scientific">Wuchereria bancrofti</name>
    <dbReference type="NCBI Taxonomy" id="6293"/>
    <lineage>
        <taxon>Eukaryota</taxon>
        <taxon>Metazoa</taxon>
        <taxon>Ecdysozoa</taxon>
        <taxon>Nematoda</taxon>
        <taxon>Chromadorea</taxon>
        <taxon>Rhabditida</taxon>
        <taxon>Spirurina</taxon>
        <taxon>Spiruromorpha</taxon>
        <taxon>Filarioidea</taxon>
        <taxon>Onchocercidae</taxon>
        <taxon>Wuchereria</taxon>
    </lineage>
</organism>
<proteinExistence type="predicted"/>
<dbReference type="InterPro" id="IPR000408">
    <property type="entry name" value="Reg_chr_condens"/>
</dbReference>
<evidence type="ECO:0000259" key="3">
    <source>
        <dbReference type="Pfam" id="PF25390"/>
    </source>
</evidence>
<feature type="repeat" description="RCC1" evidence="2">
    <location>
        <begin position="58"/>
        <end position="102"/>
    </location>
</feature>
<sequence>MAVSDDGRLFAWGSNSHGQLAMSGDILASDTPKRVPSLPETVQVACGASHTVSLNGGGRVFIWGQQSDGRIRHSPAEVEIFVSIPIIQISAGNLFTMALTASGTLFAWGKNEEGQLGDFTNKDVINPCPVPNINSVVAVECGDSHSIALTHEGRVFSCGSDSFGQLGCGQPNRSQNCMRGITEMLGSHVTRIACGRCHTIVVANGKMHTFGLNSNGQLGHGNTRNQITPRVIDSVENVASVFAGWDQSFCLQIHTKHAYEVLSGPSSYLQKPKYLSLQRIRDLFAVGDKLTIIG</sequence>
<accession>J9EE40</accession>
<feature type="repeat" description="RCC1" evidence="2">
    <location>
        <begin position="103"/>
        <end position="152"/>
    </location>
</feature>
<evidence type="ECO:0000256" key="2">
    <source>
        <dbReference type="PROSITE-ProRule" id="PRU00235"/>
    </source>
</evidence>
<reference evidence="5" key="1">
    <citation type="submission" date="2012-08" db="EMBL/GenBank/DDBJ databases">
        <title>The Genome Sequence of Wuchereria bancrofti.</title>
        <authorList>
            <person name="Nutman T.B."/>
            <person name="Fink D.L."/>
            <person name="Russ C."/>
            <person name="Young S."/>
            <person name="Zeng Q."/>
            <person name="Koehrsen M."/>
            <person name="Alvarado L."/>
            <person name="Berlin A."/>
            <person name="Chapman S.B."/>
            <person name="Chen Z."/>
            <person name="Freedman E."/>
            <person name="Gellesch M."/>
            <person name="Goldberg J."/>
            <person name="Griggs A."/>
            <person name="Gujja S."/>
            <person name="Heilman E.R."/>
            <person name="Heiman D."/>
            <person name="Hepburn T."/>
            <person name="Howarth C."/>
            <person name="Jen D."/>
            <person name="Larson L."/>
            <person name="Lewis B."/>
            <person name="Mehta T."/>
            <person name="Park D."/>
            <person name="Pearson M."/>
            <person name="Roberts A."/>
            <person name="Saif S."/>
            <person name="Shea T."/>
            <person name="Shenoy N."/>
            <person name="Sisk P."/>
            <person name="Stolte C."/>
            <person name="Sykes S."/>
            <person name="Walk T."/>
            <person name="White J."/>
            <person name="Yandava C."/>
            <person name="Haas B."/>
            <person name="Henn M.R."/>
            <person name="Nusbaum C."/>
            <person name="Birren B."/>
        </authorList>
    </citation>
    <scope>NUCLEOTIDE SEQUENCE [LARGE SCALE GENOMIC DNA]</scope>
    <source>
        <strain evidence="5">NA</strain>
    </source>
</reference>
<gene>
    <name evidence="4" type="ORF">WUBG_13810</name>
</gene>
<feature type="domain" description="RCC1-like" evidence="3">
    <location>
        <begin position="1"/>
        <end position="250"/>
    </location>
</feature>
<feature type="repeat" description="RCC1" evidence="2">
    <location>
        <begin position="153"/>
        <end position="205"/>
    </location>
</feature>
<dbReference type="InterPro" id="IPR009091">
    <property type="entry name" value="RCC1/BLIP-II"/>
</dbReference>
<dbReference type="Proteomes" id="UP000004810">
    <property type="component" value="Unassembled WGS sequence"/>
</dbReference>
<dbReference type="Gene3D" id="2.130.10.30">
    <property type="entry name" value="Regulator of chromosome condensation 1/beta-lactamase-inhibitor protein II"/>
    <property type="match status" value="2"/>
</dbReference>
<evidence type="ECO:0000313" key="4">
    <source>
        <dbReference type="EMBL" id="EJW75282.1"/>
    </source>
</evidence>
<dbReference type="Pfam" id="PF25390">
    <property type="entry name" value="WD40_RLD"/>
    <property type="match status" value="1"/>
</dbReference>
<dbReference type="EMBL" id="ADBV01010781">
    <property type="protein sequence ID" value="EJW75282.1"/>
    <property type="molecule type" value="Genomic_DNA"/>
</dbReference>
<dbReference type="PRINTS" id="PR00633">
    <property type="entry name" value="RCCNDNSATION"/>
</dbReference>
<dbReference type="PANTHER" id="PTHR22870:SF466">
    <property type="entry name" value="ANKYRIN REPEAT-CONTAINING PROTEIN"/>
    <property type="match status" value="1"/>
</dbReference>
<dbReference type="AlphaFoldDB" id="J9EE40"/>
<keyword evidence="1" id="KW-0677">Repeat</keyword>
<dbReference type="PROSITE" id="PS50012">
    <property type="entry name" value="RCC1_3"/>
    <property type="match status" value="5"/>
</dbReference>
<dbReference type="InterPro" id="IPR058923">
    <property type="entry name" value="RCC1-like_dom"/>
</dbReference>
<dbReference type="PANTHER" id="PTHR22870">
    <property type="entry name" value="REGULATOR OF CHROMOSOME CONDENSATION"/>
    <property type="match status" value="1"/>
</dbReference>
<feature type="repeat" description="RCC1" evidence="2">
    <location>
        <begin position="7"/>
        <end position="57"/>
    </location>
</feature>